<reference evidence="2" key="1">
    <citation type="submission" date="2017-11" db="EMBL/GenBank/DDBJ databases">
        <authorList>
            <person name="Watanabe M."/>
            <person name="Kojima H."/>
        </authorList>
    </citation>
    <scope>NUCLEOTIDE SEQUENCE [LARGE SCALE GENOMIC DNA]</scope>
    <source>
        <strain evidence="2">Tokyo 01</strain>
    </source>
</reference>
<keyword evidence="2" id="KW-1185">Reference proteome</keyword>
<dbReference type="RefSeq" id="WP_124327400.1">
    <property type="nucleotide sequence ID" value="NZ_BEXT01000001.1"/>
</dbReference>
<protein>
    <submittedName>
        <fullName evidence="1">Uncharacterized protein</fullName>
    </submittedName>
</protein>
<comment type="caution">
    <text evidence="1">The sequence shown here is derived from an EMBL/GenBank/DDBJ whole genome shotgun (WGS) entry which is preliminary data.</text>
</comment>
<name>A0A401FSI1_9BACT</name>
<dbReference type="OrthoDB" id="7063157at2"/>
<accession>A0A401FSI1</accession>
<reference evidence="2" key="2">
    <citation type="submission" date="2019-01" db="EMBL/GenBank/DDBJ databases">
        <title>Genome sequence of Desulfonema ishimotonii strain Tokyo 01.</title>
        <authorList>
            <person name="Fukui M."/>
        </authorList>
    </citation>
    <scope>NUCLEOTIDE SEQUENCE [LARGE SCALE GENOMIC DNA]</scope>
    <source>
        <strain evidence="2">Tokyo 01</strain>
    </source>
</reference>
<gene>
    <name evidence="1" type="ORF">DENIS_0874</name>
</gene>
<evidence type="ECO:0000313" key="1">
    <source>
        <dbReference type="EMBL" id="GBC59932.1"/>
    </source>
</evidence>
<proteinExistence type="predicted"/>
<dbReference type="AlphaFoldDB" id="A0A401FSI1"/>
<evidence type="ECO:0000313" key="2">
    <source>
        <dbReference type="Proteomes" id="UP000288096"/>
    </source>
</evidence>
<dbReference type="EMBL" id="BEXT01000001">
    <property type="protein sequence ID" value="GBC59932.1"/>
    <property type="molecule type" value="Genomic_DNA"/>
</dbReference>
<sequence>MQKKAIYQKWEPIRLTHKPLYCEAVYDDYEGFRILFKGEDKTSPMLRVSFESVLTYRNIDEGDYMHTLDLIDNESGHPFYIVNNSSLVKWFHKESYGIHEDTIITHYAFYTSNDCIDVLSSFEPKVGWLNK</sequence>
<dbReference type="Proteomes" id="UP000288096">
    <property type="component" value="Unassembled WGS sequence"/>
</dbReference>
<organism evidence="1 2">
    <name type="scientific">Desulfonema ishimotonii</name>
    <dbReference type="NCBI Taxonomy" id="45657"/>
    <lineage>
        <taxon>Bacteria</taxon>
        <taxon>Pseudomonadati</taxon>
        <taxon>Thermodesulfobacteriota</taxon>
        <taxon>Desulfobacteria</taxon>
        <taxon>Desulfobacterales</taxon>
        <taxon>Desulfococcaceae</taxon>
        <taxon>Desulfonema</taxon>
    </lineage>
</organism>